<evidence type="ECO:0008006" key="3">
    <source>
        <dbReference type="Google" id="ProtNLM"/>
    </source>
</evidence>
<dbReference type="EMBL" id="NVUU01000087">
    <property type="protein sequence ID" value="PCI92736.1"/>
    <property type="molecule type" value="Genomic_DNA"/>
</dbReference>
<protein>
    <recommendedName>
        <fullName evidence="3">Sulfotransferase domain-containing protein</fullName>
    </recommendedName>
</protein>
<evidence type="ECO:0000313" key="2">
    <source>
        <dbReference type="Proteomes" id="UP000217838"/>
    </source>
</evidence>
<dbReference type="Gene3D" id="3.40.50.300">
    <property type="entry name" value="P-loop containing nucleotide triphosphate hydrolases"/>
    <property type="match status" value="1"/>
</dbReference>
<comment type="caution">
    <text evidence="1">The sequence shown here is derived from an EMBL/GenBank/DDBJ whole genome shotgun (WGS) entry which is preliminary data.</text>
</comment>
<reference evidence="2" key="1">
    <citation type="submission" date="2017-08" db="EMBL/GenBank/DDBJ databases">
        <title>A dynamic microbial community with high functional redundancy inhabits the cold, oxic subseafloor aquifer.</title>
        <authorList>
            <person name="Tully B.J."/>
            <person name="Wheat C.G."/>
            <person name="Glazer B.T."/>
            <person name="Huber J.A."/>
        </authorList>
    </citation>
    <scope>NUCLEOTIDE SEQUENCE [LARGE SCALE GENOMIC DNA]</scope>
</reference>
<proteinExistence type="predicted"/>
<dbReference type="InterPro" id="IPR027417">
    <property type="entry name" value="P-loop_NTPase"/>
</dbReference>
<evidence type="ECO:0000313" key="1">
    <source>
        <dbReference type="EMBL" id="PCI92736.1"/>
    </source>
</evidence>
<gene>
    <name evidence="1" type="ORF">COB11_06710</name>
</gene>
<dbReference type="Proteomes" id="UP000217838">
    <property type="component" value="Unassembled WGS sequence"/>
</dbReference>
<dbReference type="SUPFAM" id="SSF52540">
    <property type="entry name" value="P-loop containing nucleoside triphosphate hydrolases"/>
    <property type="match status" value="1"/>
</dbReference>
<accession>A0A2A4YD28</accession>
<dbReference type="AlphaFoldDB" id="A0A2A4YD28"/>
<organism evidence="1 2">
    <name type="scientific">Aerophobetes bacterium</name>
    <dbReference type="NCBI Taxonomy" id="2030807"/>
    <lineage>
        <taxon>Bacteria</taxon>
        <taxon>Candidatus Aerophobota</taxon>
    </lineage>
</organism>
<name>A0A2A4YD28_UNCAE</name>
<sequence length="241" mass="27659">MKPIEELFVLTIPKSGSHLILKCIKLLEKNLSSFPYVIRVGHPGFVGRRAPGPSKLFSRLSMNPKAKKILNIRDLRDCYCSAIPYLDKLVARKQSFIFDKIWTSLETSEQKLLYLLKLDHPMPWDLTLTFQAMVELSSGSNVLISRFEELVGPSGGGTRSSQLNLISEIVTFLELECSKEIILRIADNLFGGKRIKNPKLFFHEGKIGKWKLLFNEEHKNIFKERAGRYLIFFGYESDCSW</sequence>